<dbReference type="GO" id="GO:0019867">
    <property type="term" value="C:outer membrane"/>
    <property type="evidence" value="ECO:0007669"/>
    <property type="project" value="InterPro"/>
</dbReference>
<dbReference type="AlphaFoldDB" id="A0A8J6PBR3"/>
<dbReference type="GO" id="GO:0043165">
    <property type="term" value="P:Gram-negative-bacterium-type cell outer membrane assembly"/>
    <property type="evidence" value="ECO:0007669"/>
    <property type="project" value="InterPro"/>
</dbReference>
<keyword evidence="1" id="KW-0732">Signal</keyword>
<dbReference type="PROSITE" id="PS51257">
    <property type="entry name" value="PROKAR_LIPOPROTEIN"/>
    <property type="match status" value="1"/>
</dbReference>
<evidence type="ECO:0000313" key="3">
    <source>
        <dbReference type="Proteomes" id="UP000652681"/>
    </source>
</evidence>
<dbReference type="EMBL" id="JACVEL010000004">
    <property type="protein sequence ID" value="MBC9812268.1"/>
    <property type="molecule type" value="Genomic_DNA"/>
</dbReference>
<organism evidence="2 3">
    <name type="scientific">Taishania pollutisoli</name>
    <dbReference type="NCBI Taxonomy" id="2766479"/>
    <lineage>
        <taxon>Bacteria</taxon>
        <taxon>Pseudomonadati</taxon>
        <taxon>Bacteroidota</taxon>
        <taxon>Flavobacteriia</taxon>
        <taxon>Flavobacteriales</taxon>
        <taxon>Crocinitomicaceae</taxon>
        <taxon>Taishania</taxon>
    </lineage>
</organism>
<dbReference type="InterPro" id="IPR007485">
    <property type="entry name" value="LPS_assembly_LptE"/>
</dbReference>
<evidence type="ECO:0000313" key="2">
    <source>
        <dbReference type="EMBL" id="MBC9812268.1"/>
    </source>
</evidence>
<gene>
    <name evidence="2" type="ORF">H9Y05_07215</name>
</gene>
<feature type="chain" id="PRO_5035265868" description="Lipopolysaccharide-assembly" evidence="1">
    <location>
        <begin position="19"/>
        <end position="174"/>
    </location>
</feature>
<dbReference type="Pfam" id="PF04390">
    <property type="entry name" value="LptE"/>
    <property type="match status" value="1"/>
</dbReference>
<dbReference type="Proteomes" id="UP000652681">
    <property type="component" value="Unassembled WGS sequence"/>
</dbReference>
<name>A0A8J6PBR3_9FLAO</name>
<evidence type="ECO:0008006" key="4">
    <source>
        <dbReference type="Google" id="ProtNLM"/>
    </source>
</evidence>
<accession>A0A8J6PBR3</accession>
<protein>
    <recommendedName>
        <fullName evidence="4">Lipopolysaccharide-assembly</fullName>
    </recommendedName>
</protein>
<proteinExistence type="predicted"/>
<reference evidence="2" key="1">
    <citation type="submission" date="2020-09" db="EMBL/GenBank/DDBJ databases">
        <title>Taishania pollutisoli gen. nov., sp. nov., Isolated from Tetrabromobisphenol A-Contaminated Soil.</title>
        <authorList>
            <person name="Chen Q."/>
        </authorList>
    </citation>
    <scope>NUCLEOTIDE SEQUENCE</scope>
    <source>
        <strain evidence="2">CZZ-1</strain>
    </source>
</reference>
<sequence>MRVLSIIVLLLTTGLTSCWPTSVSFNDTGSLHACLKHFQMDPLENSAPNAPINYPIELTEAIKSGIQNNTRLLLSGENTKPQVTITGKITNYVVSPIALQEGDNAAQNRLTVSATMDIYFDCPNDNYTHEMKVVSTRFADYNSSQDISSIESQLLSEINTQIVQDVINQILSNW</sequence>
<comment type="caution">
    <text evidence="2">The sequence shown here is derived from an EMBL/GenBank/DDBJ whole genome shotgun (WGS) entry which is preliminary data.</text>
</comment>
<feature type="signal peptide" evidence="1">
    <location>
        <begin position="1"/>
        <end position="18"/>
    </location>
</feature>
<evidence type="ECO:0000256" key="1">
    <source>
        <dbReference type="SAM" id="SignalP"/>
    </source>
</evidence>
<keyword evidence="3" id="KW-1185">Reference proteome</keyword>